<evidence type="ECO:0000256" key="1">
    <source>
        <dbReference type="SAM" id="MobiDB-lite"/>
    </source>
</evidence>
<feature type="domain" description="REM-1" evidence="2">
    <location>
        <begin position="7"/>
        <end position="66"/>
    </location>
</feature>
<dbReference type="GO" id="GO:0007165">
    <property type="term" value="P:signal transduction"/>
    <property type="evidence" value="ECO:0007669"/>
    <property type="project" value="InterPro"/>
</dbReference>
<dbReference type="EMBL" id="ML014636">
    <property type="protein sequence ID" value="RKO98205.1"/>
    <property type="molecule type" value="Genomic_DNA"/>
</dbReference>
<gene>
    <name evidence="3" type="ORF">CXG81DRAFT_29006</name>
</gene>
<dbReference type="Proteomes" id="UP000274922">
    <property type="component" value="Unassembled WGS sequence"/>
</dbReference>
<dbReference type="AlphaFoldDB" id="A0A4P9X014"/>
<feature type="region of interest" description="Disordered" evidence="1">
    <location>
        <begin position="149"/>
        <end position="204"/>
    </location>
</feature>
<feature type="non-terminal residue" evidence="3">
    <location>
        <position position="204"/>
    </location>
</feature>
<feature type="compositionally biased region" description="Gly residues" evidence="1">
    <location>
        <begin position="86"/>
        <end position="102"/>
    </location>
</feature>
<dbReference type="SUPFAM" id="SSF46585">
    <property type="entry name" value="HR1 repeat"/>
    <property type="match status" value="1"/>
</dbReference>
<evidence type="ECO:0000313" key="3">
    <source>
        <dbReference type="EMBL" id="RKO98205.1"/>
    </source>
</evidence>
<dbReference type="Pfam" id="PF02185">
    <property type="entry name" value="HR1"/>
    <property type="match status" value="1"/>
</dbReference>
<dbReference type="InterPro" id="IPR011072">
    <property type="entry name" value="HR1_rho-bd"/>
</dbReference>
<reference evidence="4" key="1">
    <citation type="journal article" date="2018" name="Nat. Microbiol.">
        <title>Leveraging single-cell genomics to expand the fungal tree of life.</title>
        <authorList>
            <person name="Ahrendt S.R."/>
            <person name="Quandt C.A."/>
            <person name="Ciobanu D."/>
            <person name="Clum A."/>
            <person name="Salamov A."/>
            <person name="Andreopoulos B."/>
            <person name="Cheng J.F."/>
            <person name="Woyke T."/>
            <person name="Pelin A."/>
            <person name="Henrissat B."/>
            <person name="Reynolds N.K."/>
            <person name="Benny G.L."/>
            <person name="Smith M.E."/>
            <person name="James T.Y."/>
            <person name="Grigoriev I.V."/>
        </authorList>
    </citation>
    <scope>NUCLEOTIDE SEQUENCE [LARGE SCALE GENOMIC DNA]</scope>
    <source>
        <strain evidence="4">ATCC 52028</strain>
    </source>
</reference>
<feature type="region of interest" description="Disordered" evidence="1">
    <location>
        <begin position="86"/>
        <end position="122"/>
    </location>
</feature>
<proteinExistence type="predicted"/>
<dbReference type="Gene3D" id="1.10.287.160">
    <property type="entry name" value="HR1 repeat"/>
    <property type="match status" value="1"/>
</dbReference>
<organism evidence="3 4">
    <name type="scientific">Caulochytrium protostelioides</name>
    <dbReference type="NCBI Taxonomy" id="1555241"/>
    <lineage>
        <taxon>Eukaryota</taxon>
        <taxon>Fungi</taxon>
        <taxon>Fungi incertae sedis</taxon>
        <taxon>Chytridiomycota</taxon>
        <taxon>Chytridiomycota incertae sedis</taxon>
        <taxon>Chytridiomycetes</taxon>
        <taxon>Caulochytriales</taxon>
        <taxon>Caulochytriaceae</taxon>
        <taxon>Caulochytrium</taxon>
    </lineage>
</organism>
<name>A0A4P9X014_9FUNG</name>
<feature type="compositionally biased region" description="Basic and acidic residues" evidence="1">
    <location>
        <begin position="191"/>
        <end position="204"/>
    </location>
</feature>
<sequence>MNPNERMIRQLQERLRIECKIKAGAEMMLAVRDGSQTINRPEVEAQLRATNRQIVILTAQIDAYRGHPDADTLTPPPIRGAIVGGGLGRAGTQHGHGPGPGHGHGHARAATDLPDASPNEPVSAVAATVVTDFLTAQNRAAALDDGLHLEGLGAPVDPDPVHDPDHDHDHDHDPGAEHAASRDAAAAAPPAEDRPPAARDPAHR</sequence>
<evidence type="ECO:0000259" key="2">
    <source>
        <dbReference type="Pfam" id="PF02185"/>
    </source>
</evidence>
<evidence type="ECO:0000313" key="4">
    <source>
        <dbReference type="Proteomes" id="UP000274922"/>
    </source>
</evidence>
<feature type="compositionally biased region" description="Basic and acidic residues" evidence="1">
    <location>
        <begin position="159"/>
        <end position="181"/>
    </location>
</feature>
<dbReference type="InterPro" id="IPR036274">
    <property type="entry name" value="HR1_rpt_sf"/>
</dbReference>
<protein>
    <recommendedName>
        <fullName evidence="2">REM-1 domain-containing protein</fullName>
    </recommendedName>
</protein>
<accession>A0A4P9X014</accession>
<keyword evidence="4" id="KW-1185">Reference proteome</keyword>